<keyword evidence="6 8" id="KW-0539">Nucleus</keyword>
<keyword evidence="4 8" id="KW-0240">DNA-directed RNA polymerase</keyword>
<gene>
    <name evidence="12" type="ORF">P8C59_005998</name>
</gene>
<keyword evidence="5 8" id="KW-0804">Transcription</keyword>
<accession>A0AAD9I6L7</accession>
<evidence type="ECO:0000256" key="1">
    <source>
        <dbReference type="ARBA" id="ARBA00004123"/>
    </source>
</evidence>
<comment type="subunit">
    <text evidence="3 8">Component of the RNA polymerase III (Pol III) complex consisting of 17 subunits.</text>
</comment>
<dbReference type="GO" id="GO:0003697">
    <property type="term" value="F:single-stranded DNA binding"/>
    <property type="evidence" value="ECO:0007669"/>
    <property type="project" value="UniProtKB-UniRule"/>
</dbReference>
<organism evidence="12 13">
    <name type="scientific">Phyllachora maydis</name>
    <dbReference type="NCBI Taxonomy" id="1825666"/>
    <lineage>
        <taxon>Eukaryota</taxon>
        <taxon>Fungi</taxon>
        <taxon>Dikarya</taxon>
        <taxon>Ascomycota</taxon>
        <taxon>Pezizomycotina</taxon>
        <taxon>Sordariomycetes</taxon>
        <taxon>Sordariomycetidae</taxon>
        <taxon>Phyllachorales</taxon>
        <taxon>Phyllachoraceae</taxon>
        <taxon>Phyllachora</taxon>
    </lineage>
</organism>
<evidence type="ECO:0000259" key="9">
    <source>
        <dbReference type="Pfam" id="PF05645"/>
    </source>
</evidence>
<proteinExistence type="inferred from homology"/>
<comment type="caution">
    <text evidence="12">The sequence shown here is derived from an EMBL/GenBank/DDBJ whole genome shotgun (WGS) entry which is preliminary data.</text>
</comment>
<dbReference type="PANTHER" id="PTHR12949:SF0">
    <property type="entry name" value="DNA-DIRECTED RNA POLYMERASE III SUBUNIT RPC3"/>
    <property type="match status" value="1"/>
</dbReference>
<dbReference type="Pfam" id="PF05645">
    <property type="entry name" value="RNA_pol_Rpc82"/>
    <property type="match status" value="1"/>
</dbReference>
<dbReference type="Gene3D" id="1.10.10.10">
    <property type="entry name" value="Winged helix-like DNA-binding domain superfamily/Winged helix DNA-binding domain"/>
    <property type="match status" value="2"/>
</dbReference>
<comment type="subcellular location">
    <subcellularLocation>
        <location evidence="1 8">Nucleus</location>
    </subcellularLocation>
</comment>
<evidence type="ECO:0000256" key="4">
    <source>
        <dbReference type="ARBA" id="ARBA00022478"/>
    </source>
</evidence>
<evidence type="ECO:0000256" key="8">
    <source>
        <dbReference type="RuleBase" id="RU367076"/>
    </source>
</evidence>
<dbReference type="InterPro" id="IPR055207">
    <property type="entry name" value="POLR3C_WHD"/>
</dbReference>
<feature type="domain" description="RNA polymerase III subunit RPC82-related helix-turn-helix" evidence="10">
    <location>
        <begin position="10"/>
        <end position="68"/>
    </location>
</feature>
<dbReference type="GO" id="GO:0006351">
    <property type="term" value="P:DNA-templated transcription"/>
    <property type="evidence" value="ECO:0007669"/>
    <property type="project" value="InterPro"/>
</dbReference>
<dbReference type="InterPro" id="IPR039748">
    <property type="entry name" value="RPC3"/>
</dbReference>
<evidence type="ECO:0000256" key="2">
    <source>
        <dbReference type="ARBA" id="ARBA00006835"/>
    </source>
</evidence>
<keyword evidence="13" id="KW-1185">Reference proteome</keyword>
<name>A0AAD9I6L7_9PEZI</name>
<evidence type="ECO:0000256" key="6">
    <source>
        <dbReference type="ARBA" id="ARBA00023242"/>
    </source>
</evidence>
<comment type="function">
    <text evidence="7 8">DNA-dependent RNA polymerase catalyzes the transcription of DNA into RNA using the four ribonucleoside triphosphates as substrates. Specific core component of RNA polymerase III which synthesizes small RNAs, such as 5S rRNA and tRNAs.</text>
</comment>
<evidence type="ECO:0000313" key="13">
    <source>
        <dbReference type="Proteomes" id="UP001217918"/>
    </source>
</evidence>
<evidence type="ECO:0000256" key="7">
    <source>
        <dbReference type="ARBA" id="ARBA00025127"/>
    </source>
</evidence>
<dbReference type="InterPro" id="IPR036388">
    <property type="entry name" value="WH-like_DNA-bd_sf"/>
</dbReference>
<dbReference type="InterPro" id="IPR013197">
    <property type="entry name" value="RNA_pol_III_RPC82-rel_HTH"/>
</dbReference>
<sequence length="520" mass="58980">MLVTKNAAEFCTLLVDEIYGELPSRIFSALVTKGRSSLAQLVHHTALTPRQLRHGLAVLLQHNLLFFYVDATAKTAFYEANADHAYNLIRTGKILEMVETSFGPPAKDVMQNLLSLGQTRISDLTVAYQAKINQRVRLALEKDSAAHGEDGPNGVNGTFSQVVKGLDLPVKSSSELNSVLCRLVEADLVEVVHSKTFQTMDDTLYEVEKEVTALFPGGVKGTKGKMDFDEKVAARLAAIREESKTLKRKLESDGMCRPSAPKRRKLFNGVGAGPGGVQGDGIHENHKEEPDITLDPSQVVRVNYERCNVDLRNRRLVQFAMDMYGETTAKQGFVRHCGTQEWTVDFEHLLHQLKEAELDSIIEQTCGRFGLRLVHILRSKGKLDEKTLHNLGLMKKPDVQRKMLEMEVHGFVHVQEVPKDSKHDVKKSIFLWFCDVEKTLGLLLQNTYKTMLRCMQTLALLQQRDQDVLMLTKRSNVKGREQDVMRKEYFDRYSMFLTKERRLLAQVHRLDELVGVLRDY</sequence>
<dbReference type="InterPro" id="IPR008806">
    <property type="entry name" value="RNA_pol_III_Rpc82_C"/>
</dbReference>
<evidence type="ECO:0000256" key="3">
    <source>
        <dbReference type="ARBA" id="ARBA00011206"/>
    </source>
</evidence>
<dbReference type="GO" id="GO:0005666">
    <property type="term" value="C:RNA polymerase III complex"/>
    <property type="evidence" value="ECO:0007669"/>
    <property type="project" value="UniProtKB-UniRule"/>
</dbReference>
<reference evidence="12" key="1">
    <citation type="journal article" date="2023" name="Mol. Plant Microbe Interact.">
        <title>Elucidating the Obligate Nature and Biological Capacity of an Invasive Fungal Corn Pathogen.</title>
        <authorList>
            <person name="MacCready J.S."/>
            <person name="Roggenkamp E.M."/>
            <person name="Gdanetz K."/>
            <person name="Chilvers M.I."/>
        </authorList>
    </citation>
    <scope>NUCLEOTIDE SEQUENCE</scope>
    <source>
        <strain evidence="12">PM02</strain>
    </source>
</reference>
<evidence type="ECO:0000259" key="10">
    <source>
        <dbReference type="Pfam" id="PF08221"/>
    </source>
</evidence>
<comment type="similarity">
    <text evidence="2 8">Belongs to the RNA polymerase beta chain family.</text>
</comment>
<dbReference type="PANTHER" id="PTHR12949">
    <property type="entry name" value="RNA POLYMERASE III DNA DIRECTED -RELATED"/>
    <property type="match status" value="1"/>
</dbReference>
<dbReference type="Proteomes" id="UP001217918">
    <property type="component" value="Unassembled WGS sequence"/>
</dbReference>
<feature type="domain" description="DNA-directed RNA polymerase III subunit RPC3 winged-helix" evidence="11">
    <location>
        <begin position="358"/>
        <end position="433"/>
    </location>
</feature>
<dbReference type="Pfam" id="PF22536">
    <property type="entry name" value="WHD_POLR3C"/>
    <property type="match status" value="1"/>
</dbReference>
<feature type="domain" description="RNA polymerase III Rpc82 C -terminal" evidence="9">
    <location>
        <begin position="179"/>
        <end position="330"/>
    </location>
</feature>
<evidence type="ECO:0000313" key="12">
    <source>
        <dbReference type="EMBL" id="KAK2071589.1"/>
    </source>
</evidence>
<dbReference type="EMBL" id="JAQQPM010000005">
    <property type="protein sequence ID" value="KAK2071589.1"/>
    <property type="molecule type" value="Genomic_DNA"/>
</dbReference>
<dbReference type="Pfam" id="PF08221">
    <property type="entry name" value="HTH_9"/>
    <property type="match status" value="1"/>
</dbReference>
<dbReference type="AlphaFoldDB" id="A0AAD9I6L7"/>
<protein>
    <recommendedName>
        <fullName evidence="8">DNA-directed RNA polymerase III subunit RPC3</fullName>
        <shortName evidence="8">RNA polymerase III subunit C3</shortName>
    </recommendedName>
</protein>
<evidence type="ECO:0000259" key="11">
    <source>
        <dbReference type="Pfam" id="PF22536"/>
    </source>
</evidence>
<evidence type="ECO:0000256" key="5">
    <source>
        <dbReference type="ARBA" id="ARBA00023163"/>
    </source>
</evidence>